<evidence type="ECO:0000313" key="2">
    <source>
        <dbReference type="EMBL" id="KAH9385042.1"/>
    </source>
</evidence>
<dbReference type="AlphaFoldDB" id="A0A9J6HD20"/>
<protein>
    <submittedName>
        <fullName evidence="2">Uncharacterized protein</fullName>
    </submittedName>
</protein>
<feature type="compositionally biased region" description="Basic residues" evidence="1">
    <location>
        <begin position="60"/>
        <end position="70"/>
    </location>
</feature>
<gene>
    <name evidence="2" type="ORF">HPB48_027081</name>
</gene>
<dbReference type="EMBL" id="JABSTR010003762">
    <property type="protein sequence ID" value="KAH9385042.1"/>
    <property type="molecule type" value="Genomic_DNA"/>
</dbReference>
<evidence type="ECO:0000256" key="1">
    <source>
        <dbReference type="SAM" id="MobiDB-lite"/>
    </source>
</evidence>
<keyword evidence="3" id="KW-1185">Reference proteome</keyword>
<name>A0A9J6HD20_HAELO</name>
<reference evidence="2 3" key="1">
    <citation type="journal article" date="2020" name="Cell">
        <title>Large-Scale Comparative Analyses of Tick Genomes Elucidate Their Genetic Diversity and Vector Capacities.</title>
        <authorList>
            <consortium name="Tick Genome and Microbiome Consortium (TIGMIC)"/>
            <person name="Jia N."/>
            <person name="Wang J."/>
            <person name="Shi W."/>
            <person name="Du L."/>
            <person name="Sun Y."/>
            <person name="Zhan W."/>
            <person name="Jiang J.F."/>
            <person name="Wang Q."/>
            <person name="Zhang B."/>
            <person name="Ji P."/>
            <person name="Bell-Sakyi L."/>
            <person name="Cui X.M."/>
            <person name="Yuan T.T."/>
            <person name="Jiang B.G."/>
            <person name="Yang W.F."/>
            <person name="Lam T.T."/>
            <person name="Chang Q.C."/>
            <person name="Ding S.J."/>
            <person name="Wang X.J."/>
            <person name="Zhu J.G."/>
            <person name="Ruan X.D."/>
            <person name="Zhao L."/>
            <person name="Wei J.T."/>
            <person name="Ye R.Z."/>
            <person name="Que T.C."/>
            <person name="Du C.H."/>
            <person name="Zhou Y.H."/>
            <person name="Cheng J.X."/>
            <person name="Dai P.F."/>
            <person name="Guo W.B."/>
            <person name="Han X.H."/>
            <person name="Huang E.J."/>
            <person name="Li L.F."/>
            <person name="Wei W."/>
            <person name="Gao Y.C."/>
            <person name="Liu J.Z."/>
            <person name="Shao H.Z."/>
            <person name="Wang X."/>
            <person name="Wang C.C."/>
            <person name="Yang T.C."/>
            <person name="Huo Q.B."/>
            <person name="Li W."/>
            <person name="Chen H.Y."/>
            <person name="Chen S.E."/>
            <person name="Zhou L.G."/>
            <person name="Ni X.B."/>
            <person name="Tian J.H."/>
            <person name="Sheng Y."/>
            <person name="Liu T."/>
            <person name="Pan Y.S."/>
            <person name="Xia L.Y."/>
            <person name="Li J."/>
            <person name="Zhao F."/>
            <person name="Cao W.C."/>
        </authorList>
    </citation>
    <scope>NUCLEOTIDE SEQUENCE [LARGE SCALE GENOMIC DNA]</scope>
    <source>
        <strain evidence="2">HaeL-2018</strain>
    </source>
</reference>
<organism evidence="2 3">
    <name type="scientific">Haemaphysalis longicornis</name>
    <name type="common">Bush tick</name>
    <dbReference type="NCBI Taxonomy" id="44386"/>
    <lineage>
        <taxon>Eukaryota</taxon>
        <taxon>Metazoa</taxon>
        <taxon>Ecdysozoa</taxon>
        <taxon>Arthropoda</taxon>
        <taxon>Chelicerata</taxon>
        <taxon>Arachnida</taxon>
        <taxon>Acari</taxon>
        <taxon>Parasitiformes</taxon>
        <taxon>Ixodida</taxon>
        <taxon>Ixodoidea</taxon>
        <taxon>Ixodidae</taxon>
        <taxon>Haemaphysalinae</taxon>
        <taxon>Haemaphysalis</taxon>
    </lineage>
</organism>
<dbReference type="Proteomes" id="UP000821853">
    <property type="component" value="Unassembled WGS sequence"/>
</dbReference>
<feature type="compositionally biased region" description="Basic and acidic residues" evidence="1">
    <location>
        <begin position="50"/>
        <end position="59"/>
    </location>
</feature>
<feature type="region of interest" description="Disordered" evidence="1">
    <location>
        <begin position="19"/>
        <end position="115"/>
    </location>
</feature>
<sequence>MSSTHLRYEIYPLPYSCHTATSPRTLVPRGDARAWPPLNTSNRFDLLSRSQERSKSPDHSKHRSRSRTHRLGPSSELHLQTKRHGPNKVHIEDSQQARSTVQATSPSLAPSRSARRQVRSATAYVAMVQEAGALDPNWYRNMGREDHKALEKFTYYSSSACNKIECCLHRFCVVQFLIVSQ</sequence>
<proteinExistence type="predicted"/>
<evidence type="ECO:0000313" key="3">
    <source>
        <dbReference type="Proteomes" id="UP000821853"/>
    </source>
</evidence>
<accession>A0A9J6HD20</accession>
<dbReference type="VEuPathDB" id="VectorBase:HLOH_040075"/>
<comment type="caution">
    <text evidence="2">The sequence shown here is derived from an EMBL/GenBank/DDBJ whole genome shotgun (WGS) entry which is preliminary data.</text>
</comment>